<dbReference type="InterPro" id="IPR051326">
    <property type="entry name" value="Kynurenine-oxoglutarate_AT"/>
</dbReference>
<dbReference type="SUPFAM" id="SSF53383">
    <property type="entry name" value="PLP-dependent transferases"/>
    <property type="match status" value="1"/>
</dbReference>
<keyword evidence="8" id="KW-0032">Aminotransferase</keyword>
<dbReference type="FunFam" id="3.90.1150.10:FF:000275">
    <property type="entry name" value="kynurenine--oxoglutarate transaminase 1"/>
    <property type="match status" value="1"/>
</dbReference>
<evidence type="ECO:0000256" key="6">
    <source>
        <dbReference type="ARBA" id="ARBA00013010"/>
    </source>
</evidence>
<keyword evidence="23" id="KW-1185">Reference proteome</keyword>
<evidence type="ECO:0000259" key="22">
    <source>
        <dbReference type="Pfam" id="PF00155"/>
    </source>
</evidence>
<organism evidence="23 25">
    <name type="scientific">Branchiostoma belcheri</name>
    <name type="common">Amphioxus</name>
    <dbReference type="NCBI Taxonomy" id="7741"/>
    <lineage>
        <taxon>Eukaryota</taxon>
        <taxon>Metazoa</taxon>
        <taxon>Chordata</taxon>
        <taxon>Cephalochordata</taxon>
        <taxon>Leptocardii</taxon>
        <taxon>Amphioxiformes</taxon>
        <taxon>Branchiostomatidae</taxon>
        <taxon>Branchiostoma</taxon>
    </lineage>
</organism>
<comment type="catalytic activity">
    <reaction evidence="20">
        <text>3-hydroxy-L-kynurenine + glyoxylate = xanthurenate + glycine + H2O</text>
        <dbReference type="Rhea" id="RHEA:65900"/>
        <dbReference type="ChEBI" id="CHEBI:15377"/>
        <dbReference type="ChEBI" id="CHEBI:36655"/>
        <dbReference type="ChEBI" id="CHEBI:57305"/>
        <dbReference type="ChEBI" id="CHEBI:58125"/>
        <dbReference type="ChEBI" id="CHEBI:71201"/>
        <dbReference type="EC" id="2.6.1.63"/>
    </reaction>
    <physiologicalReaction direction="left-to-right" evidence="20">
        <dbReference type="Rhea" id="RHEA:65901"/>
    </physiologicalReaction>
</comment>
<evidence type="ECO:0000256" key="9">
    <source>
        <dbReference type="ARBA" id="ARBA00022679"/>
    </source>
</evidence>
<evidence type="ECO:0000256" key="8">
    <source>
        <dbReference type="ARBA" id="ARBA00022576"/>
    </source>
</evidence>
<dbReference type="InterPro" id="IPR004839">
    <property type="entry name" value="Aminotransferase_I/II_large"/>
</dbReference>
<dbReference type="Proteomes" id="UP000515135">
    <property type="component" value="Unplaced"/>
</dbReference>
<keyword evidence="10" id="KW-0663">Pyridoxal phosphate</keyword>
<gene>
    <name evidence="24 25" type="primary">LOC109466090</name>
</gene>
<feature type="domain" description="Aminotransferase class I/classII large" evidence="22">
    <location>
        <begin position="71"/>
        <end position="447"/>
    </location>
</feature>
<evidence type="ECO:0000256" key="12">
    <source>
        <dbReference type="ARBA" id="ARBA00024016"/>
    </source>
</evidence>
<evidence type="ECO:0000256" key="5">
    <source>
        <dbReference type="ARBA" id="ARBA00012751"/>
    </source>
</evidence>
<evidence type="ECO:0000256" key="20">
    <source>
        <dbReference type="ARBA" id="ARBA00047888"/>
    </source>
</evidence>
<evidence type="ECO:0000256" key="1">
    <source>
        <dbReference type="ARBA" id="ARBA00001933"/>
    </source>
</evidence>
<evidence type="ECO:0000256" key="15">
    <source>
        <dbReference type="ARBA" id="ARBA00031198"/>
    </source>
</evidence>
<dbReference type="Gene3D" id="3.90.1150.10">
    <property type="entry name" value="Aspartate Aminotransferase, domain 1"/>
    <property type="match status" value="1"/>
</dbReference>
<reference evidence="24 25" key="1">
    <citation type="submission" date="2025-04" db="UniProtKB">
        <authorList>
            <consortium name="RefSeq"/>
        </authorList>
    </citation>
    <scope>IDENTIFICATION</scope>
    <source>
        <tissue evidence="24 25">Gonad</tissue>
    </source>
</reference>
<dbReference type="PANTHER" id="PTHR43807">
    <property type="entry name" value="FI04487P"/>
    <property type="match status" value="1"/>
</dbReference>
<evidence type="ECO:0000256" key="14">
    <source>
        <dbReference type="ARBA" id="ARBA00030993"/>
    </source>
</evidence>
<evidence type="ECO:0000313" key="24">
    <source>
        <dbReference type="RefSeq" id="XP_019619265.1"/>
    </source>
</evidence>
<comment type="catalytic activity">
    <reaction evidence="21">
        <text>an S-substituted L-cysteine + H2O = a thiol + pyruvate + NH4(+)</text>
        <dbReference type="Rhea" id="RHEA:18121"/>
        <dbReference type="ChEBI" id="CHEBI:15361"/>
        <dbReference type="ChEBI" id="CHEBI:15377"/>
        <dbReference type="ChEBI" id="CHEBI:28938"/>
        <dbReference type="ChEBI" id="CHEBI:29256"/>
        <dbReference type="ChEBI" id="CHEBI:58717"/>
        <dbReference type="EC" id="4.4.1.13"/>
    </reaction>
    <physiologicalReaction direction="left-to-right" evidence="21">
        <dbReference type="Rhea" id="RHEA:18122"/>
    </physiologicalReaction>
</comment>
<dbReference type="InterPro" id="IPR015422">
    <property type="entry name" value="PyrdxlP-dep_Trfase_small"/>
</dbReference>
<dbReference type="EC" id="2.6.1.7" evidence="5"/>
<comment type="pathway">
    <text evidence="12">Amino-acid degradation; L-kynurenine degradation; kynurenate from L-kynurenine: step 1/2.</text>
</comment>
<dbReference type="EC" id="2.6.1.63" evidence="6"/>
<proteinExistence type="inferred from homology"/>
<keyword evidence="9" id="KW-0808">Transferase</keyword>
<comment type="similarity">
    <text evidence="2">Belongs to the class-I pyridoxal-phosphate-dependent aminotransferase family.</text>
</comment>
<dbReference type="GO" id="GO:0047315">
    <property type="term" value="F:kynurenine-glyoxylate transaminase activity"/>
    <property type="evidence" value="ECO:0007669"/>
    <property type="project" value="UniProtKB-EC"/>
</dbReference>
<dbReference type="InterPro" id="IPR015424">
    <property type="entry name" value="PyrdxlP-dep_Trfase"/>
</dbReference>
<evidence type="ECO:0000256" key="19">
    <source>
        <dbReference type="ARBA" id="ARBA00047677"/>
    </source>
</evidence>
<dbReference type="RefSeq" id="XP_019619266.1">
    <property type="nucleotide sequence ID" value="XM_019763707.1"/>
</dbReference>
<dbReference type="AlphaFoldDB" id="A0A6P4YPZ3"/>
<keyword evidence="11" id="KW-0456">Lyase</keyword>
<dbReference type="GO" id="GO:0030170">
    <property type="term" value="F:pyridoxal phosphate binding"/>
    <property type="evidence" value="ECO:0007669"/>
    <property type="project" value="InterPro"/>
</dbReference>
<dbReference type="Gene3D" id="3.40.640.10">
    <property type="entry name" value="Type I PLP-dependent aspartate aminotransferase-like (Major domain)"/>
    <property type="match status" value="1"/>
</dbReference>
<evidence type="ECO:0000256" key="17">
    <source>
        <dbReference type="ARBA" id="ARBA00031600"/>
    </source>
</evidence>
<evidence type="ECO:0000256" key="18">
    <source>
        <dbReference type="ARBA" id="ARBA00047478"/>
    </source>
</evidence>
<comment type="catalytic activity">
    <reaction evidence="19">
        <text>L-kynurenine + glyoxylate = kynurenate + glycine + H2O</text>
        <dbReference type="Rhea" id="RHEA:65896"/>
        <dbReference type="ChEBI" id="CHEBI:15377"/>
        <dbReference type="ChEBI" id="CHEBI:36655"/>
        <dbReference type="ChEBI" id="CHEBI:57305"/>
        <dbReference type="ChEBI" id="CHEBI:57959"/>
        <dbReference type="ChEBI" id="CHEBI:58454"/>
        <dbReference type="EC" id="2.6.1.63"/>
    </reaction>
    <physiologicalReaction direction="left-to-right" evidence="19">
        <dbReference type="Rhea" id="RHEA:65897"/>
    </physiologicalReaction>
</comment>
<dbReference type="GO" id="GO:0097053">
    <property type="term" value="P:L-kynurenine catabolic process"/>
    <property type="evidence" value="ECO:0007669"/>
    <property type="project" value="UniProtKB-UniPathway"/>
</dbReference>
<accession>A0A6P4YPZ3</accession>
<dbReference type="UniPathway" id="UPA00334">
    <property type="reaction ID" value="UER00726"/>
</dbReference>
<dbReference type="GeneID" id="109466090"/>
<dbReference type="KEGG" id="bbel:109466090"/>
<evidence type="ECO:0000256" key="3">
    <source>
        <dbReference type="ARBA" id="ARBA00011738"/>
    </source>
</evidence>
<comment type="cofactor">
    <cofactor evidence="1">
        <name>pyridoxal 5'-phosphate</name>
        <dbReference type="ChEBI" id="CHEBI:597326"/>
    </cofactor>
</comment>
<dbReference type="RefSeq" id="XP_019619265.1">
    <property type="nucleotide sequence ID" value="XM_019763706.1"/>
</dbReference>
<sequence>MLPLVSALRFVGKLTKPACGCVSLLETRTLSSQIDLQRRMSSQKFANPPKRLDGIDKNVWVEFVQLVLDTKAVNLGQGFPDFFPPDYVTKGLVDAAQNSGPLTNQYTRGFGHPRLIAAISKVYHKFLGRELDPAKEVLITVGAYGSLFCSIMGLVEHGDEVIIIEPYFDCYEPMVKMAGGTPVFIPLRLKDSGSNVLSSADFYLDPAELASKFTSKTKAIVVNTPNNPLGKVYRREELQMIADLCIKHDVVCISDEVYEHMTYNNTEHVRMATLPGMWERTITIGSAGKTFSVTGWKLGWSLGPSYLLKHLQTVHQNCIYTCPTPIQEAVARGFELEFSRMNSEECYFKALAEELKPKRDNMARILTEVGFKPVIPEGGYFMLAEISNMKVDLSSEDPDQPYDYKFVKWMTKNKGLATIPNSAFYSADHKPLAEKFIRFCFIKEDSTLAQAEKIIKDWKASIEG</sequence>
<dbReference type="GO" id="GO:0005739">
    <property type="term" value="C:mitochondrion"/>
    <property type="evidence" value="ECO:0007669"/>
    <property type="project" value="TreeGrafter"/>
</dbReference>
<protein>
    <recommendedName>
        <fullName evidence="7">Kynurenine--oxoglutarate transaminase 3</fullName>
        <ecNumber evidence="6">2.6.1.63</ecNumber>
        <ecNumber evidence="5">2.6.1.7</ecNumber>
        <ecNumber evidence="4">4.4.1.13</ecNumber>
    </recommendedName>
    <alternativeName>
        <fullName evidence="17">Cysteine-S-conjugate beta-lyase 2</fullName>
    </alternativeName>
    <alternativeName>
        <fullName evidence="13">Kynurenine aminotransferase 3</fullName>
    </alternativeName>
    <alternativeName>
        <fullName evidence="14">Kynurenine aminotransferase III</fullName>
    </alternativeName>
    <alternativeName>
        <fullName evidence="15">Kynurenine--glyoxylate transaminase</fullName>
    </alternativeName>
    <alternativeName>
        <fullName evidence="16">Kynurenine--oxoglutarate transaminase III</fullName>
    </alternativeName>
</protein>
<dbReference type="EC" id="4.4.1.13" evidence="4"/>
<dbReference type="Pfam" id="PF00155">
    <property type="entry name" value="Aminotran_1_2"/>
    <property type="match status" value="1"/>
</dbReference>
<evidence type="ECO:0000256" key="16">
    <source>
        <dbReference type="ARBA" id="ARBA00031371"/>
    </source>
</evidence>
<evidence type="ECO:0000256" key="7">
    <source>
        <dbReference type="ARBA" id="ARBA00019100"/>
    </source>
</evidence>
<dbReference type="InterPro" id="IPR015421">
    <property type="entry name" value="PyrdxlP-dep_Trfase_major"/>
</dbReference>
<evidence type="ECO:0000256" key="13">
    <source>
        <dbReference type="ARBA" id="ARBA00029778"/>
    </source>
</evidence>
<name>A0A6P4YPZ3_BRABE</name>
<dbReference type="FunFam" id="3.90.1150.10:FF:000262">
    <property type="entry name" value="Kynurenine aminotransferase, putative"/>
    <property type="match status" value="1"/>
</dbReference>
<dbReference type="GO" id="GO:0016212">
    <property type="term" value="F:kynurenine-oxoglutarate transaminase activity"/>
    <property type="evidence" value="ECO:0007669"/>
    <property type="project" value="UniProtKB-EC"/>
</dbReference>
<dbReference type="GO" id="GO:0047804">
    <property type="term" value="F:cysteine-S-conjugate beta-lyase activity"/>
    <property type="evidence" value="ECO:0007669"/>
    <property type="project" value="UniProtKB-EC"/>
</dbReference>
<evidence type="ECO:0000256" key="11">
    <source>
        <dbReference type="ARBA" id="ARBA00023239"/>
    </source>
</evidence>
<evidence type="ECO:0000256" key="10">
    <source>
        <dbReference type="ARBA" id="ARBA00022898"/>
    </source>
</evidence>
<comment type="catalytic activity">
    <reaction evidence="18">
        <text>L-kynurenine + 2-oxoglutarate = kynurenate + L-glutamate + H2O</text>
        <dbReference type="Rhea" id="RHEA:65560"/>
        <dbReference type="ChEBI" id="CHEBI:15377"/>
        <dbReference type="ChEBI" id="CHEBI:16810"/>
        <dbReference type="ChEBI" id="CHEBI:29985"/>
        <dbReference type="ChEBI" id="CHEBI:57959"/>
        <dbReference type="ChEBI" id="CHEBI:58454"/>
        <dbReference type="EC" id="2.6.1.7"/>
    </reaction>
    <physiologicalReaction direction="left-to-right" evidence="18">
        <dbReference type="Rhea" id="RHEA:65561"/>
    </physiologicalReaction>
</comment>
<evidence type="ECO:0000256" key="2">
    <source>
        <dbReference type="ARBA" id="ARBA00007441"/>
    </source>
</evidence>
<dbReference type="PANTHER" id="PTHR43807:SF20">
    <property type="entry name" value="FI04487P"/>
    <property type="match status" value="1"/>
</dbReference>
<evidence type="ECO:0000313" key="23">
    <source>
        <dbReference type="Proteomes" id="UP000515135"/>
    </source>
</evidence>
<dbReference type="OrthoDB" id="2414662at2759"/>
<evidence type="ECO:0000256" key="4">
    <source>
        <dbReference type="ARBA" id="ARBA00012224"/>
    </source>
</evidence>
<dbReference type="CDD" id="cd00609">
    <property type="entry name" value="AAT_like"/>
    <property type="match status" value="1"/>
</dbReference>
<evidence type="ECO:0000313" key="25">
    <source>
        <dbReference type="RefSeq" id="XP_019619266.1"/>
    </source>
</evidence>
<comment type="subunit">
    <text evidence="3">Homodimer.</text>
</comment>
<evidence type="ECO:0000256" key="21">
    <source>
        <dbReference type="ARBA" id="ARBA00049325"/>
    </source>
</evidence>
<dbReference type="FunFam" id="3.40.640.10:FF:000024">
    <property type="entry name" value="Kynurenine--oxoglutarate transaminase 3"/>
    <property type="match status" value="1"/>
</dbReference>